<dbReference type="AlphaFoldDB" id="A0A6B0V2A3"/>
<dbReference type="EMBL" id="GIFC01013841">
    <property type="protein sequence ID" value="MXU95924.1"/>
    <property type="molecule type" value="Transcribed_RNA"/>
</dbReference>
<reference evidence="2" key="1">
    <citation type="submission" date="2019-12" db="EMBL/GenBank/DDBJ databases">
        <title>An insight into the sialome of adult female Ixodes ricinus ticks feeding for 6 days.</title>
        <authorList>
            <person name="Perner J."/>
            <person name="Ribeiro J.M.C."/>
        </authorList>
    </citation>
    <scope>NUCLEOTIDE SEQUENCE</scope>
    <source>
        <strain evidence="2">Semi-engorged</strain>
        <tissue evidence="2">Salivary glands</tissue>
    </source>
</reference>
<feature type="signal peptide" evidence="1">
    <location>
        <begin position="1"/>
        <end position="29"/>
    </location>
</feature>
<organism evidence="2">
    <name type="scientific">Ixodes ricinus</name>
    <name type="common">Common tick</name>
    <name type="synonym">Acarus ricinus</name>
    <dbReference type="NCBI Taxonomy" id="34613"/>
    <lineage>
        <taxon>Eukaryota</taxon>
        <taxon>Metazoa</taxon>
        <taxon>Ecdysozoa</taxon>
        <taxon>Arthropoda</taxon>
        <taxon>Chelicerata</taxon>
        <taxon>Arachnida</taxon>
        <taxon>Acari</taxon>
        <taxon>Parasitiformes</taxon>
        <taxon>Ixodida</taxon>
        <taxon>Ixodoidea</taxon>
        <taxon>Ixodidae</taxon>
        <taxon>Ixodinae</taxon>
        <taxon>Ixodes</taxon>
    </lineage>
</organism>
<accession>A0A6B0V2A3</accession>
<protein>
    <submittedName>
        <fullName evidence="2">Putative secreted protein</fullName>
    </submittedName>
</protein>
<keyword evidence="1" id="KW-0732">Signal</keyword>
<sequence>MSGALPPGMPLGCSSLWLVLLVFVKVPYGQVGSQHGRGHEPFPAALARVGVLLRVHRNHVLLHIARLAGSVPAQVARVRPVARVGASVPHHVAFLRKTRAALGALIRPFSRVDSPVPGQVTLVGESPAAGGADEGPLPRVASFVPGHVVLLVAGVRAAAAPVPAPRPHVRLHPVTPREVPGGEEAVAFSAREGLRRRCE</sequence>
<feature type="chain" id="PRO_5025401732" evidence="1">
    <location>
        <begin position="30"/>
        <end position="199"/>
    </location>
</feature>
<dbReference type="PANTHER" id="PTHR33426">
    <property type="entry name" value="C2H2-TYPE DOMAIN-CONTAINING PROTEIN"/>
    <property type="match status" value="1"/>
</dbReference>
<dbReference type="PANTHER" id="PTHR33426:SF45">
    <property type="entry name" value="IMMUNODEFICIENCY LENTIVIRAL MATRIX N-TERMINAL DOMAIN-CONTAINING PROTEIN-RELATED"/>
    <property type="match status" value="1"/>
</dbReference>
<name>A0A6B0V2A3_IXORI</name>
<evidence type="ECO:0000256" key="1">
    <source>
        <dbReference type="SAM" id="SignalP"/>
    </source>
</evidence>
<evidence type="ECO:0000313" key="2">
    <source>
        <dbReference type="EMBL" id="MXU95924.1"/>
    </source>
</evidence>
<proteinExistence type="predicted"/>